<keyword evidence="6" id="KW-0961">Cell wall biogenesis/degradation</keyword>
<feature type="active site" description="Proton acceptor" evidence="7">
    <location>
        <position position="89"/>
    </location>
</feature>
<keyword evidence="12" id="KW-1185">Reference proteome</keyword>
<organism evidence="11 12">
    <name type="scientific">Fulvimarina endophytica</name>
    <dbReference type="NCBI Taxonomy" id="2293836"/>
    <lineage>
        <taxon>Bacteria</taxon>
        <taxon>Pseudomonadati</taxon>
        <taxon>Pseudomonadota</taxon>
        <taxon>Alphaproteobacteria</taxon>
        <taxon>Hyphomicrobiales</taxon>
        <taxon>Aurantimonadaceae</taxon>
        <taxon>Fulvimarina</taxon>
    </lineage>
</organism>
<keyword evidence="3" id="KW-0378">Hydrolase</keyword>
<dbReference type="GO" id="GO:0009252">
    <property type="term" value="P:peptidoglycan biosynthetic process"/>
    <property type="evidence" value="ECO:0007669"/>
    <property type="project" value="UniProtKB-KW"/>
</dbReference>
<dbReference type="InterPro" id="IPR018044">
    <property type="entry name" value="Peptidase_S11"/>
</dbReference>
<dbReference type="PANTHER" id="PTHR21581">
    <property type="entry name" value="D-ALANYL-D-ALANINE CARBOXYPEPTIDASE"/>
    <property type="match status" value="1"/>
</dbReference>
<dbReference type="Gene3D" id="3.40.710.10">
    <property type="entry name" value="DD-peptidase/beta-lactamase superfamily"/>
    <property type="match status" value="1"/>
</dbReference>
<feature type="domain" description="Peptidase S11 D-alanyl-D-alanine carboxypeptidase A N-terminal" evidence="10">
    <location>
        <begin position="59"/>
        <end position="278"/>
    </location>
</feature>
<keyword evidence="2" id="KW-0732">Signal</keyword>
<dbReference type="PRINTS" id="PR00725">
    <property type="entry name" value="DADACBPTASE1"/>
</dbReference>
<evidence type="ECO:0000256" key="3">
    <source>
        <dbReference type="ARBA" id="ARBA00022801"/>
    </source>
</evidence>
<sequence>MIQSRLPFRRNAPRRSLGVRPSAGRVFAGRVSTGPLRAGPVRSALLAALLAALPLPALATPALVVDADSRAVLLAEDAGDPWYPASTTKLMSAYVTFRAIAAGEVDLETPVVVTKRAMGEASLHAGLSAGRAMTLRDALYAMLVGSANEVAISLAQTVGGSVEGFVDRMNAAAAELGMNATRFANPNGLFAPEQHVTARDLALLGLAVTRDFPEYLPIFETSEVVVDGKRLESENTLLTGYEGTLGLKTGFLCASGRNIVALAERGGRSILVVLLGATTGRERAERTAMLMTEAFEGRLQPTGLSLEAIPDRPEVPPQDMRVRLCTDAAAAYETERNRLYPMGLAGQPSYLDAAIAPRSHAITTWLQPVTVKVPVPRPRPAGPQG</sequence>
<gene>
    <name evidence="11" type="ORF">DYI37_07660</name>
</gene>
<dbReference type="GO" id="GO:0009002">
    <property type="term" value="F:serine-type D-Ala-D-Ala carboxypeptidase activity"/>
    <property type="evidence" value="ECO:0007669"/>
    <property type="project" value="InterPro"/>
</dbReference>
<comment type="similarity">
    <text evidence="1 9">Belongs to the peptidase S11 family.</text>
</comment>
<feature type="binding site" evidence="8">
    <location>
        <position position="248"/>
    </location>
    <ligand>
        <name>substrate</name>
    </ligand>
</feature>
<keyword evidence="11" id="KW-0645">Protease</keyword>
<dbReference type="GO" id="GO:0071555">
    <property type="term" value="P:cell wall organization"/>
    <property type="evidence" value="ECO:0007669"/>
    <property type="project" value="UniProtKB-KW"/>
</dbReference>
<dbReference type="AlphaFoldDB" id="A0A371X4Q1"/>
<evidence type="ECO:0000256" key="1">
    <source>
        <dbReference type="ARBA" id="ARBA00007164"/>
    </source>
</evidence>
<keyword evidence="5" id="KW-0573">Peptidoglycan synthesis</keyword>
<dbReference type="EMBL" id="QURL01000003">
    <property type="protein sequence ID" value="RFC64212.1"/>
    <property type="molecule type" value="Genomic_DNA"/>
</dbReference>
<feature type="active site" description="Acyl-ester intermediate" evidence="7">
    <location>
        <position position="86"/>
    </location>
</feature>
<evidence type="ECO:0000256" key="7">
    <source>
        <dbReference type="PIRSR" id="PIRSR618044-1"/>
    </source>
</evidence>
<evidence type="ECO:0000313" key="11">
    <source>
        <dbReference type="EMBL" id="RFC64212.1"/>
    </source>
</evidence>
<evidence type="ECO:0000256" key="8">
    <source>
        <dbReference type="PIRSR" id="PIRSR618044-2"/>
    </source>
</evidence>
<evidence type="ECO:0000259" key="10">
    <source>
        <dbReference type="Pfam" id="PF00768"/>
    </source>
</evidence>
<accession>A0A371X4Q1</accession>
<comment type="caution">
    <text evidence="11">The sequence shown here is derived from an EMBL/GenBank/DDBJ whole genome shotgun (WGS) entry which is preliminary data.</text>
</comment>
<dbReference type="Proteomes" id="UP000264310">
    <property type="component" value="Unassembled WGS sequence"/>
</dbReference>
<keyword evidence="11" id="KW-0121">Carboxypeptidase</keyword>
<protein>
    <submittedName>
        <fullName evidence="11">D-alanyl-D-alanine carboxypeptidase</fullName>
    </submittedName>
</protein>
<feature type="active site" evidence="7">
    <location>
        <position position="146"/>
    </location>
</feature>
<evidence type="ECO:0000256" key="2">
    <source>
        <dbReference type="ARBA" id="ARBA00022729"/>
    </source>
</evidence>
<dbReference type="Pfam" id="PF00768">
    <property type="entry name" value="Peptidase_S11"/>
    <property type="match status" value="1"/>
</dbReference>
<dbReference type="InterPro" id="IPR012338">
    <property type="entry name" value="Beta-lactam/transpept-like"/>
</dbReference>
<proteinExistence type="inferred from homology"/>
<dbReference type="PANTHER" id="PTHR21581:SF6">
    <property type="entry name" value="TRAFFICKING PROTEIN PARTICLE COMPLEX SUBUNIT 12"/>
    <property type="match status" value="1"/>
</dbReference>
<dbReference type="InterPro" id="IPR001967">
    <property type="entry name" value="Peptidase_S11_N"/>
</dbReference>
<evidence type="ECO:0000256" key="6">
    <source>
        <dbReference type="ARBA" id="ARBA00023316"/>
    </source>
</evidence>
<evidence type="ECO:0000256" key="5">
    <source>
        <dbReference type="ARBA" id="ARBA00022984"/>
    </source>
</evidence>
<keyword evidence="4" id="KW-0133">Cell shape</keyword>
<dbReference type="SUPFAM" id="SSF56601">
    <property type="entry name" value="beta-lactamase/transpeptidase-like"/>
    <property type="match status" value="1"/>
</dbReference>
<dbReference type="OrthoDB" id="7912889at2"/>
<name>A0A371X4Q1_9HYPH</name>
<reference evidence="11 12" key="1">
    <citation type="submission" date="2018-08" db="EMBL/GenBank/DDBJ databases">
        <title>Fulvimarina sp. 85, whole genome shotgun sequence.</title>
        <authorList>
            <person name="Tuo L."/>
        </authorList>
    </citation>
    <scope>NUCLEOTIDE SEQUENCE [LARGE SCALE GENOMIC DNA]</scope>
    <source>
        <strain evidence="11 12">85</strain>
    </source>
</reference>
<dbReference type="GO" id="GO:0008360">
    <property type="term" value="P:regulation of cell shape"/>
    <property type="evidence" value="ECO:0007669"/>
    <property type="project" value="UniProtKB-KW"/>
</dbReference>
<evidence type="ECO:0000313" key="12">
    <source>
        <dbReference type="Proteomes" id="UP000264310"/>
    </source>
</evidence>
<evidence type="ECO:0000256" key="9">
    <source>
        <dbReference type="RuleBase" id="RU004016"/>
    </source>
</evidence>
<dbReference type="GO" id="GO:0006508">
    <property type="term" value="P:proteolysis"/>
    <property type="evidence" value="ECO:0007669"/>
    <property type="project" value="InterPro"/>
</dbReference>
<evidence type="ECO:0000256" key="4">
    <source>
        <dbReference type="ARBA" id="ARBA00022960"/>
    </source>
</evidence>